<sequence>MFNFKSHGHGNPGQGIGDKGQVANLLEKIATSLHFGQGRHPVHKADFGNSHGYLRIYSIIYADMAGSPLLTRQACLVPRKD</sequence>
<reference evidence="1 2" key="1">
    <citation type="submission" date="2024-04" db="EMBL/GenBank/DDBJ databases">
        <authorList>
            <person name="Fracassetti M."/>
        </authorList>
    </citation>
    <scope>NUCLEOTIDE SEQUENCE [LARGE SCALE GENOMIC DNA]</scope>
</reference>
<protein>
    <submittedName>
        <fullName evidence="1">Uncharacterized protein</fullName>
    </submittedName>
</protein>
<evidence type="ECO:0000313" key="2">
    <source>
        <dbReference type="Proteomes" id="UP001497516"/>
    </source>
</evidence>
<organism evidence="1 2">
    <name type="scientific">Linum trigynum</name>
    <dbReference type="NCBI Taxonomy" id="586398"/>
    <lineage>
        <taxon>Eukaryota</taxon>
        <taxon>Viridiplantae</taxon>
        <taxon>Streptophyta</taxon>
        <taxon>Embryophyta</taxon>
        <taxon>Tracheophyta</taxon>
        <taxon>Spermatophyta</taxon>
        <taxon>Magnoliopsida</taxon>
        <taxon>eudicotyledons</taxon>
        <taxon>Gunneridae</taxon>
        <taxon>Pentapetalae</taxon>
        <taxon>rosids</taxon>
        <taxon>fabids</taxon>
        <taxon>Malpighiales</taxon>
        <taxon>Linaceae</taxon>
        <taxon>Linum</taxon>
    </lineage>
</organism>
<keyword evidence="2" id="KW-1185">Reference proteome</keyword>
<gene>
    <name evidence="1" type="ORF">LTRI10_LOCUS53691</name>
</gene>
<proteinExistence type="predicted"/>
<accession>A0AAV2GVY3</accession>
<dbReference type="EMBL" id="OZ034822">
    <property type="protein sequence ID" value="CAL1414537.1"/>
    <property type="molecule type" value="Genomic_DNA"/>
</dbReference>
<dbReference type="Proteomes" id="UP001497516">
    <property type="component" value="Chromosome 9"/>
</dbReference>
<evidence type="ECO:0000313" key="1">
    <source>
        <dbReference type="EMBL" id="CAL1414537.1"/>
    </source>
</evidence>
<dbReference type="AlphaFoldDB" id="A0AAV2GVY3"/>
<name>A0AAV2GVY3_9ROSI</name>